<dbReference type="AlphaFoldDB" id="A0A0N1IM98"/>
<dbReference type="GO" id="GO:0070475">
    <property type="term" value="P:rRNA base methylation"/>
    <property type="evidence" value="ECO:0007669"/>
    <property type="project" value="InterPro"/>
</dbReference>
<dbReference type="GO" id="GO:0070042">
    <property type="term" value="F:rRNA (uridine-N3-)-methyltransferase activity"/>
    <property type="evidence" value="ECO:0007669"/>
    <property type="project" value="InterPro"/>
</dbReference>
<comment type="caution">
    <text evidence="2">The sequence shown here is derived from an EMBL/GenBank/DDBJ whole genome shotgun (WGS) entry which is preliminary data.</text>
</comment>
<protein>
    <recommendedName>
        <fullName evidence="1">25S rRNA (uridine-N(3))-methyltransferase BMT5-like domain-containing protein</fullName>
    </recommendedName>
</protein>
<dbReference type="InterPro" id="IPR019446">
    <property type="entry name" value="BMT5-like"/>
</dbReference>
<evidence type="ECO:0000259" key="1">
    <source>
        <dbReference type="Pfam" id="PF10354"/>
    </source>
</evidence>
<sequence>MRTYTRTDMAKPTAVSIVSTSNGCCEPRLLPDPLSILLVGEGNLSFAYALVRRLSRSGAFRRATQGATTSAASGTRGSVEVLVATTFDSESELALKYPESATFRTYFAEKQRVPVRYFGSVNATALASSLASAHVDTQKRRFHLGVFNNPHIGFEDLYQQRSLSSHILESLSGLLRSGPVLHPPQEVVVTLCDNRAQRRDLLGRAVRNGYICIAAQPLLTTD</sequence>
<reference evidence="2 3" key="1">
    <citation type="journal article" date="2015" name="PLoS Pathog.">
        <title>Leptomonas seymouri: Adaptations to the Dixenous Life Cycle Analyzed by Genome Sequencing, Transcriptome Profiling and Co-infection with Leishmania donovani.</title>
        <authorList>
            <person name="Kraeva N."/>
            <person name="Butenko A."/>
            <person name="Hlavacova J."/>
            <person name="Kostygov A."/>
            <person name="Myskova J."/>
            <person name="Grybchuk D."/>
            <person name="Lestinova T."/>
            <person name="Votypka J."/>
            <person name="Volf P."/>
            <person name="Opperdoes F."/>
            <person name="Flegontov P."/>
            <person name="Lukes J."/>
            <person name="Yurchenko V."/>
        </authorList>
    </citation>
    <scope>NUCLEOTIDE SEQUENCE [LARGE SCALE GENOMIC DNA]</scope>
    <source>
        <strain evidence="2 3">ATCC 30220</strain>
    </source>
</reference>
<dbReference type="Pfam" id="PF10354">
    <property type="entry name" value="BMT5-like"/>
    <property type="match status" value="1"/>
</dbReference>
<organism evidence="2 3">
    <name type="scientific">Leptomonas seymouri</name>
    <dbReference type="NCBI Taxonomy" id="5684"/>
    <lineage>
        <taxon>Eukaryota</taxon>
        <taxon>Discoba</taxon>
        <taxon>Euglenozoa</taxon>
        <taxon>Kinetoplastea</taxon>
        <taxon>Metakinetoplastina</taxon>
        <taxon>Trypanosomatida</taxon>
        <taxon>Trypanosomatidae</taxon>
        <taxon>Leishmaniinae</taxon>
        <taxon>Leptomonas</taxon>
    </lineage>
</organism>
<feature type="domain" description="25S rRNA (uridine-N(3))-methyltransferase BMT5-like" evidence="1">
    <location>
        <begin position="37"/>
        <end position="212"/>
    </location>
</feature>
<name>A0A0N1IM98_LEPSE</name>
<dbReference type="Proteomes" id="UP000038009">
    <property type="component" value="Unassembled WGS sequence"/>
</dbReference>
<dbReference type="VEuPathDB" id="TriTrypDB:Lsey_0027_0510"/>
<evidence type="ECO:0000313" key="2">
    <source>
        <dbReference type="EMBL" id="KPI89300.1"/>
    </source>
</evidence>
<dbReference type="OrthoDB" id="273345at2759"/>
<evidence type="ECO:0000313" key="3">
    <source>
        <dbReference type="Proteomes" id="UP000038009"/>
    </source>
</evidence>
<accession>A0A0N1IM98</accession>
<keyword evidence="3" id="KW-1185">Reference proteome</keyword>
<proteinExistence type="predicted"/>
<dbReference type="EMBL" id="LJSK01000027">
    <property type="protein sequence ID" value="KPI89300.1"/>
    <property type="molecule type" value="Genomic_DNA"/>
</dbReference>
<gene>
    <name evidence="2" type="ORF">ABL78_1633</name>
</gene>